<proteinExistence type="predicted"/>
<reference evidence="1 2" key="1">
    <citation type="submission" date="2018-07" db="EMBL/GenBank/DDBJ databases">
        <title>Genome assembly of strain KB82.</title>
        <authorList>
            <person name="Kukolya J."/>
            <person name="Horvath B."/>
            <person name="Nagy I."/>
            <person name="Toth A."/>
        </authorList>
    </citation>
    <scope>NUCLEOTIDE SEQUENCE [LARGE SCALE GENOMIC DNA]</scope>
    <source>
        <strain evidence="1 2">Kb82</strain>
    </source>
</reference>
<dbReference type="Pfam" id="PF14433">
    <property type="entry name" value="SUKH-3"/>
    <property type="match status" value="1"/>
</dbReference>
<comment type="caution">
    <text evidence="1">The sequence shown here is derived from an EMBL/GenBank/DDBJ whole genome shotgun (WGS) entry which is preliminary data.</text>
</comment>
<dbReference type="RefSeq" id="WP_193845011.1">
    <property type="nucleotide sequence ID" value="NZ_PRDM01000001.1"/>
</dbReference>
<dbReference type="Proteomes" id="UP000640614">
    <property type="component" value="Unassembled WGS sequence"/>
</dbReference>
<dbReference type="InterPro" id="IPR025850">
    <property type="entry name" value="SUKH-3"/>
</dbReference>
<evidence type="ECO:0008006" key="3">
    <source>
        <dbReference type="Google" id="ProtNLM"/>
    </source>
</evidence>
<dbReference type="EMBL" id="PRDM01000001">
    <property type="protein sequence ID" value="MBE8723984.1"/>
    <property type="molecule type" value="Genomic_DNA"/>
</dbReference>
<protein>
    <recommendedName>
        <fullName evidence="3">SUKH-3 immunity protein</fullName>
    </recommendedName>
</protein>
<keyword evidence="2" id="KW-1185">Reference proteome</keyword>
<organism evidence="1 2">
    <name type="scientific">Flavobacterium hungaricum</name>
    <dbReference type="NCBI Taxonomy" id="2082725"/>
    <lineage>
        <taxon>Bacteria</taxon>
        <taxon>Pseudomonadati</taxon>
        <taxon>Bacteroidota</taxon>
        <taxon>Flavobacteriia</taxon>
        <taxon>Flavobacteriales</taxon>
        <taxon>Flavobacteriaceae</taxon>
        <taxon>Flavobacterium</taxon>
    </lineage>
</organism>
<evidence type="ECO:0000313" key="1">
    <source>
        <dbReference type="EMBL" id="MBE8723984.1"/>
    </source>
</evidence>
<gene>
    <name evidence="1" type="ORF">C4F50_03415</name>
</gene>
<name>A0ABR9TGL8_9FLAO</name>
<evidence type="ECO:0000313" key="2">
    <source>
        <dbReference type="Proteomes" id="UP000640614"/>
    </source>
</evidence>
<accession>A0ABR9TGL8</accession>
<sequence length="201" mass="23261">MQNKKKKISGDYTKVEEILIKAGWSKNRDITSQIQHAPLYKLFPKKIIEFITVFGGLQISRTPSIEQIDVMGVDYLENTIIADFYKTNIFNASKDIDVTNEDDEYYFSVLLGTQIYFVGQLRENCSLFMDGDGRFYIHTFIPDFFFIADNAFDTFQKIFFGPNDAVILQETTLEWIPSLGKELPADPLPLNKKLLKNPWNF</sequence>